<dbReference type="SUPFAM" id="SSF52540">
    <property type="entry name" value="P-loop containing nucleoside triphosphate hydrolases"/>
    <property type="match status" value="1"/>
</dbReference>
<keyword evidence="4 7" id="KW-0243">Dynein</keyword>
<keyword evidence="2 7" id="KW-0963">Cytoplasm</keyword>
<dbReference type="PANTHER" id="PTHR12688">
    <property type="entry name" value="DYNEIN LIGHT INTERMEDIATE CHAIN"/>
    <property type="match status" value="1"/>
</dbReference>
<dbReference type="EMBL" id="JAPFFF010000011">
    <property type="protein sequence ID" value="KAK8878522.1"/>
    <property type="molecule type" value="Genomic_DNA"/>
</dbReference>
<dbReference type="Gene3D" id="3.40.50.300">
    <property type="entry name" value="P-loop containing nucleotide triphosphate hydrolases"/>
    <property type="match status" value="1"/>
</dbReference>
<evidence type="ECO:0000256" key="5">
    <source>
        <dbReference type="ARBA" id="ARBA00023175"/>
    </source>
</evidence>
<evidence type="ECO:0000256" key="7">
    <source>
        <dbReference type="RuleBase" id="RU366047"/>
    </source>
</evidence>
<evidence type="ECO:0000313" key="9">
    <source>
        <dbReference type="EMBL" id="KAK8878522.1"/>
    </source>
</evidence>
<comment type="subcellular location">
    <subcellularLocation>
        <location evidence="1 7">Cytoplasm</location>
        <location evidence="1 7">Cytoskeleton</location>
    </subcellularLocation>
</comment>
<evidence type="ECO:0000256" key="8">
    <source>
        <dbReference type="SAM" id="MobiDB-lite"/>
    </source>
</evidence>
<keyword evidence="5 7" id="KW-0505">Motor protein</keyword>
<organism evidence="9 10">
    <name type="scientific">Tritrichomonas musculus</name>
    <dbReference type="NCBI Taxonomy" id="1915356"/>
    <lineage>
        <taxon>Eukaryota</taxon>
        <taxon>Metamonada</taxon>
        <taxon>Parabasalia</taxon>
        <taxon>Tritrichomonadida</taxon>
        <taxon>Tritrichomonadidae</taxon>
        <taxon>Tritrichomonas</taxon>
    </lineage>
</organism>
<feature type="region of interest" description="Disordered" evidence="8">
    <location>
        <begin position="296"/>
        <end position="323"/>
    </location>
</feature>
<evidence type="ECO:0000313" key="10">
    <source>
        <dbReference type="Proteomes" id="UP001470230"/>
    </source>
</evidence>
<dbReference type="InterPro" id="IPR008467">
    <property type="entry name" value="Dynein1_light_intermed_chain"/>
</dbReference>
<dbReference type="InterPro" id="IPR027417">
    <property type="entry name" value="P-loop_NTPase"/>
</dbReference>
<dbReference type="Proteomes" id="UP001470230">
    <property type="component" value="Unassembled WGS sequence"/>
</dbReference>
<comment type="function">
    <text evidence="7">Acts as one of several non-catalytic accessory components of the cytoplasmic dynein 1 complex that are thought to be involved in linking dynein to cargos and to adapter proteins that regulate dynein function. Cytoplasmic dynein 1 acts as a motor for the intracellular retrograde motility of vesicles and organelles along microtubules. May play a role in binding dynein to membranous organelles or chromosomes.</text>
</comment>
<comment type="caution">
    <text evidence="9">The sequence shown here is derived from an EMBL/GenBank/DDBJ whole genome shotgun (WGS) entry which is preliminary data.</text>
</comment>
<dbReference type="PANTHER" id="PTHR12688:SF0">
    <property type="entry name" value="DYNEIN LIGHT INTERMEDIATE CHAIN"/>
    <property type="match status" value="1"/>
</dbReference>
<keyword evidence="10" id="KW-1185">Reference proteome</keyword>
<dbReference type="Pfam" id="PF00071">
    <property type="entry name" value="Ras"/>
    <property type="match status" value="1"/>
</dbReference>
<evidence type="ECO:0000256" key="3">
    <source>
        <dbReference type="ARBA" id="ARBA00022701"/>
    </source>
</evidence>
<proteinExistence type="inferred from homology"/>
<evidence type="ECO:0000256" key="2">
    <source>
        <dbReference type="ARBA" id="ARBA00022490"/>
    </source>
</evidence>
<gene>
    <name evidence="9" type="ORF">M9Y10_005302</name>
</gene>
<evidence type="ECO:0000256" key="1">
    <source>
        <dbReference type="ARBA" id="ARBA00004245"/>
    </source>
</evidence>
<sequence length="323" mass="35923">MAEIIKRYFEISGNQSQENHDCWLFVVGRHGSGKSSLLNTFYESTTDAFKLEPAKSTFGYESAVIQLNVDTYVHIVEVTDTSSQNEVLISLLRLHSKNSAIAVVFDFNNLSDVQKDIDDLLIPLFETPLSEFDQALAIQYANFLPTLWSDEPVALGKGVLSMNAGVPIFFIASYSEQIKSLDDVKFDSYMRFIREPALTYAAGIGLSNSKSLISVIVSCINRTSLSKEIREKIGKRDDFFLPPGWDSPARLENIEKINLANDKKDEASTEIKKAQDWQEFLTELQKVKQVQIASSPSKVAPAAAPVAASEPAGESEDFLSQFE</sequence>
<reference evidence="9 10" key="1">
    <citation type="submission" date="2024-04" db="EMBL/GenBank/DDBJ databases">
        <title>Tritrichomonas musculus Genome.</title>
        <authorList>
            <person name="Alves-Ferreira E."/>
            <person name="Grigg M."/>
            <person name="Lorenzi H."/>
            <person name="Galac M."/>
        </authorList>
    </citation>
    <scope>NUCLEOTIDE SEQUENCE [LARGE SCALE GENOMIC DNA]</scope>
    <source>
        <strain evidence="9 10">EAF2021</strain>
    </source>
</reference>
<evidence type="ECO:0000256" key="4">
    <source>
        <dbReference type="ARBA" id="ARBA00023017"/>
    </source>
</evidence>
<protein>
    <recommendedName>
        <fullName evidence="7">Dynein light intermediate chain</fullName>
    </recommendedName>
</protein>
<keyword evidence="7" id="KW-0813">Transport</keyword>
<comment type="subunit">
    <text evidence="7">Homodimer. The cytoplasmic dynein 1 complex consists of two catalytic heavy chains (HCs) and a number of non-catalytic subunits presented by intermediate chains (ICs).</text>
</comment>
<keyword evidence="3 7" id="KW-0493">Microtubule</keyword>
<keyword evidence="7" id="KW-0067">ATP-binding</keyword>
<dbReference type="InterPro" id="IPR001806">
    <property type="entry name" value="Small_GTPase"/>
</dbReference>
<evidence type="ECO:0000256" key="6">
    <source>
        <dbReference type="ARBA" id="ARBA00023212"/>
    </source>
</evidence>
<keyword evidence="6 7" id="KW-0206">Cytoskeleton</keyword>
<keyword evidence="7" id="KW-0547">Nucleotide-binding</keyword>
<comment type="similarity">
    <text evidence="7">Belongs to the dynein light intermediate chain family.</text>
</comment>
<accession>A0ABR2JLH1</accession>
<name>A0ABR2JLH1_9EUKA</name>
<feature type="compositionally biased region" description="Low complexity" evidence="8">
    <location>
        <begin position="296"/>
        <end position="312"/>
    </location>
</feature>